<sequence>MRTFTFQLSRIGELSYCIRQMSLFIPLEVIKTQLLSKHGSC</sequence>
<dbReference type="Proteomes" id="UP000015104">
    <property type="component" value="Unassembled WGS sequence"/>
</dbReference>
<reference evidence="1" key="2">
    <citation type="submission" date="2015-06" db="UniProtKB">
        <authorList>
            <consortium name="EnsemblMetazoa"/>
        </authorList>
    </citation>
    <scope>IDENTIFICATION</scope>
</reference>
<dbReference type="AlphaFoldDB" id="T1KQE2"/>
<keyword evidence="2" id="KW-1185">Reference proteome</keyword>
<dbReference type="EnsemblMetazoa" id="tetur17g03810.1">
    <property type="protein sequence ID" value="tetur17g03810.1"/>
    <property type="gene ID" value="tetur17g03810"/>
</dbReference>
<accession>T1KQE2</accession>
<dbReference type="HOGENOM" id="CLU_3280138_0_0_1"/>
<name>T1KQE2_TETUR</name>
<evidence type="ECO:0000313" key="2">
    <source>
        <dbReference type="Proteomes" id="UP000015104"/>
    </source>
</evidence>
<proteinExistence type="predicted"/>
<reference evidence="2" key="1">
    <citation type="submission" date="2011-08" db="EMBL/GenBank/DDBJ databases">
        <authorList>
            <person name="Rombauts S."/>
        </authorList>
    </citation>
    <scope>NUCLEOTIDE SEQUENCE</scope>
    <source>
        <strain evidence="2">London</strain>
    </source>
</reference>
<evidence type="ECO:0000313" key="1">
    <source>
        <dbReference type="EnsemblMetazoa" id="tetur17g03810.1"/>
    </source>
</evidence>
<organism evidence="1 2">
    <name type="scientific">Tetranychus urticae</name>
    <name type="common">Two-spotted spider mite</name>
    <dbReference type="NCBI Taxonomy" id="32264"/>
    <lineage>
        <taxon>Eukaryota</taxon>
        <taxon>Metazoa</taxon>
        <taxon>Ecdysozoa</taxon>
        <taxon>Arthropoda</taxon>
        <taxon>Chelicerata</taxon>
        <taxon>Arachnida</taxon>
        <taxon>Acari</taxon>
        <taxon>Acariformes</taxon>
        <taxon>Trombidiformes</taxon>
        <taxon>Prostigmata</taxon>
        <taxon>Eleutherengona</taxon>
        <taxon>Raphignathae</taxon>
        <taxon>Tetranychoidea</taxon>
        <taxon>Tetranychidae</taxon>
        <taxon>Tetranychus</taxon>
    </lineage>
</organism>
<protein>
    <submittedName>
        <fullName evidence="1">Uncharacterized protein</fullName>
    </submittedName>
</protein>
<dbReference type="EMBL" id="CAEY01000349">
    <property type="status" value="NOT_ANNOTATED_CDS"/>
    <property type="molecule type" value="Genomic_DNA"/>
</dbReference>